<dbReference type="GO" id="GO:1902600">
    <property type="term" value="P:proton transmembrane transport"/>
    <property type="evidence" value="ECO:0007669"/>
    <property type="project" value="GOC"/>
</dbReference>
<dbReference type="PANTHER" id="PTHR28264">
    <property type="entry name" value="CYTOCHROME C OXIDASE SUBUNIT 7A"/>
    <property type="match status" value="1"/>
</dbReference>
<organism evidence="8 9">
    <name type="scientific">Dictyostelium purpureum</name>
    <name type="common">Slime mold</name>
    <dbReference type="NCBI Taxonomy" id="5786"/>
    <lineage>
        <taxon>Eukaryota</taxon>
        <taxon>Amoebozoa</taxon>
        <taxon>Evosea</taxon>
        <taxon>Eumycetozoa</taxon>
        <taxon>Dictyostelia</taxon>
        <taxon>Dictyosteliales</taxon>
        <taxon>Dictyosteliaceae</taxon>
        <taxon>Dictyostelium</taxon>
    </lineage>
</organism>
<proteinExistence type="predicted"/>
<evidence type="ECO:0000256" key="6">
    <source>
        <dbReference type="ARBA" id="ARBA00023136"/>
    </source>
</evidence>
<dbReference type="OMA" id="MTHALPK"/>
<sequence>MHPLPQLIKIQLVKDIGVGIIVGVGAGCLFKFGYVANNVRQREEYYRQLENNRE</sequence>
<gene>
    <name evidence="8" type="ORF">DICPUDRAFT_150063</name>
</gene>
<evidence type="ECO:0000256" key="7">
    <source>
        <dbReference type="SAM" id="Phobius"/>
    </source>
</evidence>
<keyword evidence="2 7" id="KW-0812">Transmembrane</keyword>
<dbReference type="VEuPathDB" id="AmoebaDB:DICPUDRAFT_150063"/>
<dbReference type="KEGG" id="dpp:DICPUDRAFT_150063"/>
<feature type="transmembrane region" description="Helical" evidence="7">
    <location>
        <begin position="16"/>
        <end position="37"/>
    </location>
</feature>
<dbReference type="RefSeq" id="XP_003286126.1">
    <property type="nucleotide sequence ID" value="XM_003286078.1"/>
</dbReference>
<dbReference type="GO" id="GO:0006123">
    <property type="term" value="P:mitochondrial electron transport, cytochrome c to oxygen"/>
    <property type="evidence" value="ECO:0000318"/>
    <property type="project" value="GO_Central"/>
</dbReference>
<dbReference type="PANTHER" id="PTHR28264:SF1">
    <property type="entry name" value="CYTOCHROME C OXIDASE SUBUNIT 6C"/>
    <property type="match status" value="1"/>
</dbReference>
<dbReference type="GeneID" id="10499977"/>
<evidence type="ECO:0000256" key="4">
    <source>
        <dbReference type="ARBA" id="ARBA00022989"/>
    </source>
</evidence>
<dbReference type="FunCoup" id="F0ZFD1">
    <property type="interactions" value="937"/>
</dbReference>
<keyword evidence="5" id="KW-0496">Mitochondrion</keyword>
<dbReference type="EMBL" id="GL871001">
    <property type="protein sequence ID" value="EGC37385.1"/>
    <property type="molecule type" value="Genomic_DNA"/>
</dbReference>
<keyword evidence="6 7" id="KW-0472">Membrane</keyword>
<evidence type="ECO:0000256" key="3">
    <source>
        <dbReference type="ARBA" id="ARBA00022792"/>
    </source>
</evidence>
<dbReference type="Proteomes" id="UP000001064">
    <property type="component" value="Unassembled WGS sequence"/>
</dbReference>
<evidence type="ECO:0000313" key="8">
    <source>
        <dbReference type="EMBL" id="EGC37385.1"/>
    </source>
</evidence>
<name>F0ZFD1_DICPU</name>
<reference evidence="9" key="1">
    <citation type="journal article" date="2011" name="Genome Biol.">
        <title>Comparative genomics of the social amoebae Dictyostelium discoideum and Dictyostelium purpureum.</title>
        <authorList>
            <consortium name="US DOE Joint Genome Institute (JGI-PGF)"/>
            <person name="Sucgang R."/>
            <person name="Kuo A."/>
            <person name="Tian X."/>
            <person name="Salerno W."/>
            <person name="Parikh A."/>
            <person name="Feasley C.L."/>
            <person name="Dalin E."/>
            <person name="Tu H."/>
            <person name="Huang E."/>
            <person name="Barry K."/>
            <person name="Lindquist E."/>
            <person name="Shapiro H."/>
            <person name="Bruce D."/>
            <person name="Schmutz J."/>
            <person name="Salamov A."/>
            <person name="Fey P."/>
            <person name="Gaudet P."/>
            <person name="Anjard C."/>
            <person name="Babu M.M."/>
            <person name="Basu S."/>
            <person name="Bushmanova Y."/>
            <person name="van der Wel H."/>
            <person name="Katoh-Kurasawa M."/>
            <person name="Dinh C."/>
            <person name="Coutinho P.M."/>
            <person name="Saito T."/>
            <person name="Elias M."/>
            <person name="Schaap P."/>
            <person name="Kay R.R."/>
            <person name="Henrissat B."/>
            <person name="Eichinger L."/>
            <person name="Rivero F."/>
            <person name="Putnam N.H."/>
            <person name="West C.M."/>
            <person name="Loomis W.F."/>
            <person name="Chisholm R.L."/>
            <person name="Shaulsky G."/>
            <person name="Strassmann J.E."/>
            <person name="Queller D.C."/>
            <person name="Kuspa A."/>
            <person name="Grigoriev I.V."/>
        </authorList>
    </citation>
    <scope>NUCLEOTIDE SEQUENCE [LARGE SCALE GENOMIC DNA]</scope>
    <source>
        <strain evidence="9">QSDP1</strain>
    </source>
</reference>
<comment type="subcellular location">
    <subcellularLocation>
        <location evidence="1">Mitochondrion inner membrane</location>
    </subcellularLocation>
</comment>
<evidence type="ECO:0000256" key="1">
    <source>
        <dbReference type="ARBA" id="ARBA00004273"/>
    </source>
</evidence>
<dbReference type="InParanoid" id="F0ZFD1"/>
<keyword evidence="4 7" id="KW-1133">Transmembrane helix</keyword>
<accession>F0ZFD1</accession>
<evidence type="ECO:0000313" key="9">
    <source>
        <dbReference type="Proteomes" id="UP000001064"/>
    </source>
</evidence>
<dbReference type="AlphaFoldDB" id="F0ZFD1"/>
<evidence type="ECO:0000256" key="2">
    <source>
        <dbReference type="ARBA" id="ARBA00022692"/>
    </source>
</evidence>
<protein>
    <submittedName>
        <fullName evidence="8">Uncharacterized protein</fullName>
    </submittedName>
</protein>
<keyword evidence="9" id="KW-1185">Reference proteome</keyword>
<evidence type="ECO:0000256" key="5">
    <source>
        <dbReference type="ARBA" id="ARBA00023128"/>
    </source>
</evidence>
<keyword evidence="3" id="KW-0999">Mitochondrion inner membrane</keyword>
<dbReference type="GO" id="GO:0005743">
    <property type="term" value="C:mitochondrial inner membrane"/>
    <property type="evidence" value="ECO:0007669"/>
    <property type="project" value="UniProtKB-SubCell"/>
</dbReference>